<gene>
    <name evidence="3" type="ORF">H8R91_00415</name>
</gene>
<name>A0ABR7HHL7_9FIRM</name>
<evidence type="ECO:0000313" key="3">
    <source>
        <dbReference type="EMBL" id="MBC5727008.1"/>
    </source>
</evidence>
<keyword evidence="4" id="KW-1185">Reference proteome</keyword>
<dbReference type="Pfam" id="PF03432">
    <property type="entry name" value="Relaxase"/>
    <property type="match status" value="1"/>
</dbReference>
<dbReference type="Proteomes" id="UP000636755">
    <property type="component" value="Unassembled WGS sequence"/>
</dbReference>
<evidence type="ECO:0000259" key="2">
    <source>
        <dbReference type="Pfam" id="PF03432"/>
    </source>
</evidence>
<evidence type="ECO:0000256" key="1">
    <source>
        <dbReference type="SAM" id="MobiDB-lite"/>
    </source>
</evidence>
<dbReference type="RefSeq" id="WP_186934438.1">
    <property type="nucleotide sequence ID" value="NZ_JACOPS010000001.1"/>
</dbReference>
<sequence>MQSRQGLASILAYCKQDKKTLYNGRKLVSGVNCVPNSAFNEMMNTKIQYRKTDGRMYYHLFQSFHPDEPITPETAHEIALKFAQEQFKGYEVLVATHIDREHIHSHFILNSVSAETGLKYHPDKNEIQRLRDYSDKLCRAYGLSVVMPKPQKVKQMSAREYRSADKGQSWKLQLAIAIDETMKYAASKEHFISLMENEGYEVKWTAERKSITYTTPNGMKCRDNKLHEEKYLKESMENEFRIREEITAGIKGTSQEANANRIKSRTLRSGYGAELESVNFNSDCTDRYAEINTGRSFRTNYERGNTNIPQPPDEFLAEVYRQFQCDDTDLQGGVSGYDEQLCQSDKRCSKECITTGWEYEREVFIQYQSGGGETESSCEDTVFPGFDTDSYYSNNGNDIAYLVANLTNILDSNHPVEDCTTMKKPRKERKNIQENPQGGFGMKM</sequence>
<feature type="domain" description="MobA/VirD2-like nuclease" evidence="2">
    <location>
        <begin position="13"/>
        <end position="143"/>
    </location>
</feature>
<proteinExistence type="predicted"/>
<organism evidence="3 4">
    <name type="scientific">Ruminococcus intestinalis</name>
    <dbReference type="NCBI Taxonomy" id="2763066"/>
    <lineage>
        <taxon>Bacteria</taxon>
        <taxon>Bacillati</taxon>
        <taxon>Bacillota</taxon>
        <taxon>Clostridia</taxon>
        <taxon>Eubacteriales</taxon>
        <taxon>Oscillospiraceae</taxon>
        <taxon>Ruminococcus</taxon>
    </lineage>
</organism>
<dbReference type="EMBL" id="JACOPS010000001">
    <property type="protein sequence ID" value="MBC5727008.1"/>
    <property type="molecule type" value="Genomic_DNA"/>
</dbReference>
<protein>
    <submittedName>
        <fullName evidence="3">Relaxase/mobilization nuclease domain-containing protein</fullName>
    </submittedName>
</protein>
<comment type="caution">
    <text evidence="3">The sequence shown here is derived from an EMBL/GenBank/DDBJ whole genome shotgun (WGS) entry which is preliminary data.</text>
</comment>
<dbReference type="InterPro" id="IPR005094">
    <property type="entry name" value="Endonuclease_MobA/VirD2"/>
</dbReference>
<evidence type="ECO:0000313" key="4">
    <source>
        <dbReference type="Proteomes" id="UP000636755"/>
    </source>
</evidence>
<reference evidence="3 4" key="1">
    <citation type="submission" date="2020-08" db="EMBL/GenBank/DDBJ databases">
        <title>Genome public.</title>
        <authorList>
            <person name="Liu C."/>
            <person name="Sun Q."/>
        </authorList>
    </citation>
    <scope>NUCLEOTIDE SEQUENCE [LARGE SCALE GENOMIC DNA]</scope>
    <source>
        <strain evidence="3 4">NSJ-71</strain>
    </source>
</reference>
<feature type="region of interest" description="Disordered" evidence="1">
    <location>
        <begin position="422"/>
        <end position="444"/>
    </location>
</feature>
<accession>A0ABR7HHL7</accession>